<gene>
    <name evidence="7" type="ORF">AFUS01_LOCUS5645</name>
</gene>
<evidence type="ECO:0000256" key="4">
    <source>
        <dbReference type="ARBA" id="ARBA00022917"/>
    </source>
</evidence>
<dbReference type="AlphaFoldDB" id="A0A8J2NKD1"/>
<sequence>LHTLSQAHEWCLSRQIRWGHAIPAYYHVNHPDIWVAAFDKEQARKKLEKKLSTAIENIGD</sequence>
<keyword evidence="8" id="KW-1185">Reference proteome</keyword>
<evidence type="ECO:0000259" key="6">
    <source>
        <dbReference type="Pfam" id="PF00133"/>
    </source>
</evidence>
<dbReference type="OrthoDB" id="629407at2759"/>
<dbReference type="EMBL" id="CAJVCH010036076">
    <property type="protein sequence ID" value="CAG7716116.1"/>
    <property type="molecule type" value="Genomic_DNA"/>
</dbReference>
<organism evidence="7 8">
    <name type="scientific">Allacma fusca</name>
    <dbReference type="NCBI Taxonomy" id="39272"/>
    <lineage>
        <taxon>Eukaryota</taxon>
        <taxon>Metazoa</taxon>
        <taxon>Ecdysozoa</taxon>
        <taxon>Arthropoda</taxon>
        <taxon>Hexapoda</taxon>
        <taxon>Collembola</taxon>
        <taxon>Symphypleona</taxon>
        <taxon>Sminthuridae</taxon>
        <taxon>Allacma</taxon>
    </lineage>
</organism>
<dbReference type="GO" id="GO:0005524">
    <property type="term" value="F:ATP binding"/>
    <property type="evidence" value="ECO:0007669"/>
    <property type="project" value="UniProtKB-KW"/>
</dbReference>
<evidence type="ECO:0000313" key="7">
    <source>
        <dbReference type="EMBL" id="CAG7716116.1"/>
    </source>
</evidence>
<evidence type="ECO:0000256" key="3">
    <source>
        <dbReference type="ARBA" id="ARBA00022840"/>
    </source>
</evidence>
<keyword evidence="3" id="KW-0067">ATP-binding</keyword>
<reference evidence="7" key="1">
    <citation type="submission" date="2021-06" db="EMBL/GenBank/DDBJ databases">
        <authorList>
            <person name="Hodson N. C."/>
            <person name="Mongue J. A."/>
            <person name="Jaron S. K."/>
        </authorList>
    </citation>
    <scope>NUCLEOTIDE SEQUENCE</scope>
</reference>
<dbReference type="InterPro" id="IPR002300">
    <property type="entry name" value="aa-tRNA-synth_Ia"/>
</dbReference>
<protein>
    <recommendedName>
        <fullName evidence="6">Aminoacyl-tRNA synthetase class Ia domain-containing protein</fullName>
    </recommendedName>
</protein>
<comment type="caution">
    <text evidence="7">The sequence shown here is derived from an EMBL/GenBank/DDBJ whole genome shotgun (WGS) entry which is preliminary data.</text>
</comment>
<dbReference type="GO" id="GO:0006418">
    <property type="term" value="P:tRNA aminoacylation for protein translation"/>
    <property type="evidence" value="ECO:0007669"/>
    <property type="project" value="InterPro"/>
</dbReference>
<evidence type="ECO:0000256" key="2">
    <source>
        <dbReference type="ARBA" id="ARBA00022741"/>
    </source>
</evidence>
<evidence type="ECO:0000256" key="5">
    <source>
        <dbReference type="ARBA" id="ARBA00023146"/>
    </source>
</evidence>
<keyword evidence="5" id="KW-0030">Aminoacyl-tRNA synthetase</keyword>
<keyword evidence="4" id="KW-0648">Protein biosynthesis</keyword>
<feature type="domain" description="Aminoacyl-tRNA synthetase class Ia" evidence="6">
    <location>
        <begin position="3"/>
        <end position="50"/>
    </location>
</feature>
<feature type="non-terminal residue" evidence="7">
    <location>
        <position position="1"/>
    </location>
</feature>
<name>A0A8J2NKD1_9HEXA</name>
<dbReference type="Pfam" id="PF00133">
    <property type="entry name" value="tRNA-synt_1"/>
    <property type="match status" value="1"/>
</dbReference>
<feature type="non-terminal residue" evidence="7">
    <location>
        <position position="60"/>
    </location>
</feature>
<keyword evidence="1" id="KW-0436">Ligase</keyword>
<dbReference type="Proteomes" id="UP000708208">
    <property type="component" value="Unassembled WGS sequence"/>
</dbReference>
<evidence type="ECO:0000313" key="8">
    <source>
        <dbReference type="Proteomes" id="UP000708208"/>
    </source>
</evidence>
<evidence type="ECO:0000256" key="1">
    <source>
        <dbReference type="ARBA" id="ARBA00022598"/>
    </source>
</evidence>
<keyword evidence="2" id="KW-0547">Nucleotide-binding</keyword>
<accession>A0A8J2NKD1</accession>
<proteinExistence type="predicted"/>
<dbReference type="GO" id="GO:0004812">
    <property type="term" value="F:aminoacyl-tRNA ligase activity"/>
    <property type="evidence" value="ECO:0007669"/>
    <property type="project" value="UniProtKB-KW"/>
</dbReference>